<dbReference type="FunFam" id="3.40.850.10:FF:000051">
    <property type="entry name" value="Kinesin-like protein bimC"/>
    <property type="match status" value="1"/>
</dbReference>
<protein>
    <recommendedName>
        <fullName evidence="17">Kinesin motor domain-containing protein</fullName>
    </recommendedName>
</protein>
<feature type="binding site" evidence="15">
    <location>
        <begin position="155"/>
        <end position="162"/>
    </location>
    <ligand>
        <name>ATP</name>
        <dbReference type="ChEBI" id="CHEBI:30616"/>
    </ligand>
</feature>
<feature type="region of interest" description="Disordered" evidence="16">
    <location>
        <begin position="1022"/>
        <end position="1084"/>
    </location>
</feature>
<dbReference type="EMBL" id="VIBQ01000009">
    <property type="protein sequence ID" value="KAB8337202.1"/>
    <property type="molecule type" value="Genomic_DNA"/>
</dbReference>
<evidence type="ECO:0000256" key="9">
    <source>
        <dbReference type="ARBA" id="ARBA00023054"/>
    </source>
</evidence>
<feature type="region of interest" description="Disordered" evidence="16">
    <location>
        <begin position="1"/>
        <end position="63"/>
    </location>
</feature>
<dbReference type="Proteomes" id="UP000327013">
    <property type="component" value="Unassembled WGS sequence"/>
</dbReference>
<keyword evidence="5" id="KW-0493">Microtubule</keyword>
<dbReference type="PROSITE" id="PS50067">
    <property type="entry name" value="KINESIN_MOTOR_2"/>
    <property type="match status" value="1"/>
</dbReference>
<dbReference type="SUPFAM" id="SSF52540">
    <property type="entry name" value="P-loop containing nucleoside triphosphate hydrolases"/>
    <property type="match status" value="1"/>
</dbReference>
<keyword evidence="19" id="KW-1185">Reference proteome</keyword>
<keyword evidence="6 15" id="KW-0547">Nucleotide-binding</keyword>
<evidence type="ECO:0000256" key="16">
    <source>
        <dbReference type="SAM" id="MobiDB-lite"/>
    </source>
</evidence>
<dbReference type="InterPro" id="IPR047149">
    <property type="entry name" value="KIF11-like"/>
</dbReference>
<dbReference type="Pfam" id="PF13931">
    <property type="entry name" value="Microtub_bind"/>
    <property type="match status" value="1"/>
</dbReference>
<keyword evidence="9" id="KW-0175">Coiled coil</keyword>
<evidence type="ECO:0000256" key="2">
    <source>
        <dbReference type="ARBA" id="ARBA00022490"/>
    </source>
</evidence>
<dbReference type="InterPro" id="IPR001752">
    <property type="entry name" value="Kinesin_motor_dom"/>
</dbReference>
<dbReference type="CDD" id="cd01364">
    <property type="entry name" value="KISc_BimC_Eg5"/>
    <property type="match status" value="1"/>
</dbReference>
<keyword evidence="11" id="KW-0206">Cytoskeleton</keyword>
<dbReference type="PANTHER" id="PTHR47970">
    <property type="entry name" value="KINESIN-LIKE PROTEIN KIF11"/>
    <property type="match status" value="1"/>
</dbReference>
<proteinExistence type="inferred from homology"/>
<dbReference type="Gene3D" id="3.40.850.10">
    <property type="entry name" value="Kinesin motor domain"/>
    <property type="match status" value="1"/>
</dbReference>
<keyword evidence="7" id="KW-0498">Mitosis</keyword>
<dbReference type="PANTHER" id="PTHR47970:SF12">
    <property type="entry name" value="KINESIN FAMILY MEMBER 11"/>
    <property type="match status" value="1"/>
</dbReference>
<evidence type="ECO:0000256" key="14">
    <source>
        <dbReference type="ARBA" id="ARBA00046159"/>
    </source>
</evidence>
<dbReference type="GO" id="GO:0007018">
    <property type="term" value="P:microtubule-based movement"/>
    <property type="evidence" value="ECO:0007669"/>
    <property type="project" value="InterPro"/>
</dbReference>
<sequence>MRPPPRPGASRAGSSAPSLSGRASPADSSRSLHSSTAASRMRSPIHPNGGGVKRKAQEFDPDLGEETNINVVVRCRGRSEREVKENSGVVVFSTDGIKGKNVDLSMGANALSNKTYTFDRVFSPAADQAMVFDEVVAPIMDEVLAGFNCTIFAYGQTGTGKTYTMSGDISDVLPLPDDAGIIPRVLHSLFTKLENQKSDNSVKCSFIELYNEELRDLLSADETAKLKIFDDSSRKSHGATMVQGMEETHISSAHKGIQLLREGSHKRQVAATKCNDLSSRSHTVFTVTVHIKVVAENGEEHVSVGKLNLVDLAGSENIQRSGAENKRAAEAGLINKSLLTLGRVINALVEKGSHIPYRESKLTRLLQDSLGGRTKTCIIATLSPAKSNLEETISTLDYAFRAKNIRNKPQTNYPMSKKTLLREFTAEIEKLKSELIATRHRNGVYLTAENFEQITTESESRRILSEEQRDKIDTMEVNLRNKAQDLFSLTSNFNNLKKDNETTKVALAATQDVVEQTEIALEHTKRSLAEEQMLREAHEVTEGQLAQTGQDLISQLGKTTSDISGLHSKLRRRSDLQSLNRTNWNASQSQVSDATQVVEQRLSEFETRQLDLITQLSDKMQSFVQSELAKTEESRIMLDGKIAAFAKSEAEVNDQAVKSRDGMEGVLEEIKILRDDVKQKVGEGLGGLTAAAQQISAGILTELEGFHVQLHSSYNSFGKDLKNVFDDLVKALNAQQEDAGRLREELSEAGTALMRSNEAAAIRIDQVMAEEKRRGEEDRADLFSQITSLVQSHGTMQEKRLQDKLDEVKTEIGDNNSAFEKRQSSFNESMDGWVAKDQAIVSGMLNSRESIKTRIKQDWNKANQQNMDIQDNTRAVHEETVRIVDEQMRHIDDQLQALDEIVSRVRTQNDRQHESHVESLHELGSTVRQSYSSIGDHMAESSGRSEMFAQDVSQQTATMTDAVEQLPQDVHQPLADLRTDILGVPMVEYRPTGQTPQKVTYQYATDLPRTAAHNVLLKRFREPNRSLTEREEGEAMDGLSPSYAAQSPSKAVVYTDADSTSSSSPTMTRSSSTQRPQSSSGNSLRELSVNLVNGSATVEVLMHPPQQQADTSNKGQQPPPLKKQNTGDHREFSASIGPGTKMPKKHMKAIAEGRENQPLSASVGHGSTGRVLRSRNS</sequence>
<dbReference type="InterPro" id="IPR025901">
    <property type="entry name" value="Kinesin-assoc_MT-bd_dom"/>
</dbReference>
<dbReference type="GO" id="GO:0005876">
    <property type="term" value="C:spindle microtubule"/>
    <property type="evidence" value="ECO:0007669"/>
    <property type="project" value="TreeGrafter"/>
</dbReference>
<dbReference type="GO" id="GO:0008574">
    <property type="term" value="F:plus-end-directed microtubule motor activity"/>
    <property type="evidence" value="ECO:0007669"/>
    <property type="project" value="TreeGrafter"/>
</dbReference>
<keyword evidence="10 15" id="KW-0505">Motor protein</keyword>
<evidence type="ECO:0000313" key="19">
    <source>
        <dbReference type="Proteomes" id="UP000327013"/>
    </source>
</evidence>
<dbReference type="PRINTS" id="PR00380">
    <property type="entry name" value="KINESINHEAVY"/>
</dbReference>
<evidence type="ECO:0000259" key="17">
    <source>
        <dbReference type="PROSITE" id="PS50067"/>
    </source>
</evidence>
<dbReference type="InterPro" id="IPR027417">
    <property type="entry name" value="P-loop_NTPase"/>
</dbReference>
<accession>A0A5N6KPH4</accession>
<keyword evidence="4" id="KW-0132">Cell division</keyword>
<evidence type="ECO:0000256" key="10">
    <source>
        <dbReference type="ARBA" id="ARBA00023175"/>
    </source>
</evidence>
<dbReference type="InterPro" id="IPR019821">
    <property type="entry name" value="Kinesin_motor_CS"/>
</dbReference>
<keyword evidence="2" id="KW-0963">Cytoplasm</keyword>
<dbReference type="GO" id="GO:0051231">
    <property type="term" value="P:spindle elongation"/>
    <property type="evidence" value="ECO:0007669"/>
    <property type="project" value="TreeGrafter"/>
</dbReference>
<evidence type="ECO:0000313" key="18">
    <source>
        <dbReference type="EMBL" id="KAB8337202.1"/>
    </source>
</evidence>
<keyword evidence="3" id="KW-0597">Phosphoprotein</keyword>
<evidence type="ECO:0000256" key="5">
    <source>
        <dbReference type="ARBA" id="ARBA00022701"/>
    </source>
</evidence>
<keyword evidence="12" id="KW-0131">Cell cycle</keyword>
<evidence type="ECO:0000256" key="3">
    <source>
        <dbReference type="ARBA" id="ARBA00022553"/>
    </source>
</evidence>
<comment type="similarity">
    <text evidence="13">Belongs to the TRAFAC class myosin-kinesin ATPase superfamily. Kinesin family. KIN-5/BimC subfamily.</text>
</comment>
<dbReference type="GO" id="GO:0072686">
    <property type="term" value="C:mitotic spindle"/>
    <property type="evidence" value="ECO:0007669"/>
    <property type="project" value="TreeGrafter"/>
</dbReference>
<evidence type="ECO:0000256" key="6">
    <source>
        <dbReference type="ARBA" id="ARBA00022741"/>
    </source>
</evidence>
<feature type="compositionally biased region" description="Polar residues" evidence="16">
    <location>
        <begin position="1106"/>
        <end position="1116"/>
    </location>
</feature>
<comment type="subcellular location">
    <subcellularLocation>
        <location evidence="1">Cytoplasm</location>
        <location evidence="1">Cytoskeleton</location>
        <location evidence="1">Spindle</location>
    </subcellularLocation>
</comment>
<evidence type="ECO:0000256" key="4">
    <source>
        <dbReference type="ARBA" id="ARBA00022618"/>
    </source>
</evidence>
<dbReference type="GO" id="GO:0008017">
    <property type="term" value="F:microtubule binding"/>
    <property type="evidence" value="ECO:0007669"/>
    <property type="project" value="InterPro"/>
</dbReference>
<dbReference type="SMART" id="SM00129">
    <property type="entry name" value="KISc"/>
    <property type="match status" value="1"/>
</dbReference>
<dbReference type="InterPro" id="IPR047241">
    <property type="entry name" value="KIF11-like_kin_motor_dom"/>
</dbReference>
<feature type="compositionally biased region" description="Low complexity" evidence="16">
    <location>
        <begin position="1059"/>
        <end position="1080"/>
    </location>
</feature>
<dbReference type="GO" id="GO:0051301">
    <property type="term" value="P:cell division"/>
    <property type="evidence" value="ECO:0007669"/>
    <property type="project" value="UniProtKB-KW"/>
</dbReference>
<dbReference type="PROSITE" id="PS00411">
    <property type="entry name" value="KINESIN_MOTOR_1"/>
    <property type="match status" value="1"/>
</dbReference>
<reference evidence="18 19" key="1">
    <citation type="submission" date="2019-06" db="EMBL/GenBank/DDBJ databases">
        <title>A chromosomal-level reference genome of Carpinus fangiana (Coryloideae, Betulaceae).</title>
        <authorList>
            <person name="Yang X."/>
            <person name="Wang Z."/>
            <person name="Zhang L."/>
            <person name="Hao G."/>
            <person name="Liu J."/>
            <person name="Yang Y."/>
        </authorList>
    </citation>
    <scope>NUCLEOTIDE SEQUENCE [LARGE SCALE GENOMIC DNA]</scope>
    <source>
        <strain evidence="18">Cfa_2016G</strain>
        <tissue evidence="18">Leaf</tissue>
    </source>
</reference>
<evidence type="ECO:0000256" key="11">
    <source>
        <dbReference type="ARBA" id="ARBA00023212"/>
    </source>
</evidence>
<dbReference type="AlphaFoldDB" id="A0A5N6KPH4"/>
<evidence type="ECO:0000256" key="7">
    <source>
        <dbReference type="ARBA" id="ARBA00022776"/>
    </source>
</evidence>
<feature type="compositionally biased region" description="Low complexity" evidence="16">
    <location>
        <begin position="8"/>
        <end position="39"/>
    </location>
</feature>
<dbReference type="OrthoDB" id="354419at2759"/>
<dbReference type="GO" id="GO:0005634">
    <property type="term" value="C:nucleus"/>
    <property type="evidence" value="ECO:0007669"/>
    <property type="project" value="TreeGrafter"/>
</dbReference>
<feature type="region of interest" description="Disordered" evidence="16">
    <location>
        <begin position="1106"/>
        <end position="1177"/>
    </location>
</feature>
<evidence type="ECO:0000256" key="1">
    <source>
        <dbReference type="ARBA" id="ARBA00004186"/>
    </source>
</evidence>
<name>A0A5N6KPH4_9ROSI</name>
<evidence type="ECO:0000256" key="8">
    <source>
        <dbReference type="ARBA" id="ARBA00022840"/>
    </source>
</evidence>
<dbReference type="Pfam" id="PF00225">
    <property type="entry name" value="Kinesin"/>
    <property type="match status" value="1"/>
</dbReference>
<gene>
    <name evidence="18" type="ORF">FH972_021504</name>
</gene>
<keyword evidence="8 15" id="KW-0067">ATP-binding</keyword>
<dbReference type="GO" id="GO:0005524">
    <property type="term" value="F:ATP binding"/>
    <property type="evidence" value="ECO:0007669"/>
    <property type="project" value="UniProtKB-UniRule"/>
</dbReference>
<dbReference type="InterPro" id="IPR036961">
    <property type="entry name" value="Kinesin_motor_dom_sf"/>
</dbReference>
<evidence type="ECO:0000256" key="12">
    <source>
        <dbReference type="ARBA" id="ARBA00023306"/>
    </source>
</evidence>
<comment type="caution">
    <text evidence="18">The sequence shown here is derived from an EMBL/GenBank/DDBJ whole genome shotgun (WGS) entry which is preliminary data.</text>
</comment>
<dbReference type="GO" id="GO:0090307">
    <property type="term" value="P:mitotic spindle assembly"/>
    <property type="evidence" value="ECO:0007669"/>
    <property type="project" value="TreeGrafter"/>
</dbReference>
<feature type="domain" description="Kinesin motor" evidence="17">
    <location>
        <begin position="68"/>
        <end position="405"/>
    </location>
</feature>
<organism evidence="18 19">
    <name type="scientific">Carpinus fangiana</name>
    <dbReference type="NCBI Taxonomy" id="176857"/>
    <lineage>
        <taxon>Eukaryota</taxon>
        <taxon>Viridiplantae</taxon>
        <taxon>Streptophyta</taxon>
        <taxon>Embryophyta</taxon>
        <taxon>Tracheophyta</taxon>
        <taxon>Spermatophyta</taxon>
        <taxon>Magnoliopsida</taxon>
        <taxon>eudicotyledons</taxon>
        <taxon>Gunneridae</taxon>
        <taxon>Pentapetalae</taxon>
        <taxon>rosids</taxon>
        <taxon>fabids</taxon>
        <taxon>Fagales</taxon>
        <taxon>Betulaceae</taxon>
        <taxon>Carpinus</taxon>
    </lineage>
</organism>
<evidence type="ECO:0000256" key="13">
    <source>
        <dbReference type="ARBA" id="ARBA00034704"/>
    </source>
</evidence>
<comment type="function">
    <text evidence="14">Responsible for microtubule translocation. May be important for the organization of phragmoplast-specific arrays of microtubules. Plays an essential role in stabilizing the mitotic spindle. Required during mitotic cytokinesis.</text>
</comment>
<evidence type="ECO:0000256" key="15">
    <source>
        <dbReference type="PROSITE-ProRule" id="PRU00283"/>
    </source>
</evidence>